<feature type="domain" description="HTH luxR-type" evidence="1">
    <location>
        <begin position="254"/>
        <end position="311"/>
    </location>
</feature>
<dbReference type="AlphaFoldDB" id="A0A543B212"/>
<reference evidence="2 3" key="1">
    <citation type="submission" date="2019-06" db="EMBL/GenBank/DDBJ databases">
        <title>Sequencing the genomes of 1000 actinobacteria strains.</title>
        <authorList>
            <person name="Klenk H.-P."/>
        </authorList>
    </citation>
    <scope>NUCLEOTIDE SEQUENCE [LARGE SCALE GENOMIC DNA]</scope>
    <source>
        <strain evidence="2 3">DSM 45928</strain>
    </source>
</reference>
<dbReference type="SUPFAM" id="SSF46894">
    <property type="entry name" value="C-terminal effector domain of the bipartite response regulators"/>
    <property type="match status" value="1"/>
</dbReference>
<dbReference type="Proteomes" id="UP000317043">
    <property type="component" value="Unassembled WGS sequence"/>
</dbReference>
<dbReference type="Gene3D" id="1.10.10.10">
    <property type="entry name" value="Winged helix-like DNA-binding domain superfamily/Winged helix DNA-binding domain"/>
    <property type="match status" value="1"/>
</dbReference>
<dbReference type="InParanoid" id="A0A543B212"/>
<protein>
    <recommendedName>
        <fullName evidence="1">HTH luxR-type domain-containing protein</fullName>
    </recommendedName>
</protein>
<evidence type="ECO:0000259" key="1">
    <source>
        <dbReference type="SMART" id="SM00421"/>
    </source>
</evidence>
<keyword evidence="3" id="KW-1185">Reference proteome</keyword>
<sequence>MALEALGLDTAQTIVYRTVAQRRSMSTSEAMTAVSLPEPAFADAVTGLMTMGLLHTDPARPGLLVASPPDLTGITMLLQRYRELHDARVTLNELAASYRDAPNYVDPLVEVLPGLEVSRRLSEIQSQATEEILIIDAPPYLTVDDSNPVQITQMQAGVTYRTIYDQLALAAPGGLERITKFMDAGERAKVMDHTPAKMMIVDRRWAMLPQQRHIVLSECGSLLVHRSPLLDSLLALFEVLWMSALPMPESGTPHPTLSPEDNQLLVLLLTGFTDDSICRQLGIAKRTVARRVKLLMTRAGAETRMQLGFHAARLGWITTL</sequence>
<dbReference type="SMART" id="SM00421">
    <property type="entry name" value="HTH_LUXR"/>
    <property type="match status" value="1"/>
</dbReference>
<dbReference type="EMBL" id="VFOW01000001">
    <property type="protein sequence ID" value="TQL78878.1"/>
    <property type="molecule type" value="Genomic_DNA"/>
</dbReference>
<dbReference type="GO" id="GO:0003677">
    <property type="term" value="F:DNA binding"/>
    <property type="evidence" value="ECO:0007669"/>
    <property type="project" value="InterPro"/>
</dbReference>
<organism evidence="2 3">
    <name type="scientific">Stackebrandtia endophytica</name>
    <dbReference type="NCBI Taxonomy" id="1496996"/>
    <lineage>
        <taxon>Bacteria</taxon>
        <taxon>Bacillati</taxon>
        <taxon>Actinomycetota</taxon>
        <taxon>Actinomycetes</taxon>
        <taxon>Glycomycetales</taxon>
        <taxon>Glycomycetaceae</taxon>
        <taxon>Stackebrandtia</taxon>
    </lineage>
</organism>
<name>A0A543B212_9ACTN</name>
<proteinExistence type="predicted"/>
<dbReference type="PANTHER" id="PTHR34293:SF1">
    <property type="entry name" value="HTH-TYPE TRANSCRIPTIONAL REGULATOR TRMBL2"/>
    <property type="match status" value="1"/>
</dbReference>
<dbReference type="InterPro" id="IPR051797">
    <property type="entry name" value="TrmB-like"/>
</dbReference>
<evidence type="ECO:0000313" key="2">
    <source>
        <dbReference type="EMBL" id="TQL78878.1"/>
    </source>
</evidence>
<gene>
    <name evidence="2" type="ORF">FB566_4473</name>
</gene>
<dbReference type="InterPro" id="IPR016032">
    <property type="entry name" value="Sig_transdc_resp-reg_C-effctor"/>
</dbReference>
<dbReference type="PANTHER" id="PTHR34293">
    <property type="entry name" value="HTH-TYPE TRANSCRIPTIONAL REGULATOR TRMBL2"/>
    <property type="match status" value="1"/>
</dbReference>
<comment type="caution">
    <text evidence="2">The sequence shown here is derived from an EMBL/GenBank/DDBJ whole genome shotgun (WGS) entry which is preliminary data.</text>
</comment>
<dbReference type="GO" id="GO:0006355">
    <property type="term" value="P:regulation of DNA-templated transcription"/>
    <property type="evidence" value="ECO:0007669"/>
    <property type="project" value="InterPro"/>
</dbReference>
<evidence type="ECO:0000313" key="3">
    <source>
        <dbReference type="Proteomes" id="UP000317043"/>
    </source>
</evidence>
<accession>A0A543B212</accession>
<dbReference type="InterPro" id="IPR000792">
    <property type="entry name" value="Tscrpt_reg_LuxR_C"/>
</dbReference>
<dbReference type="InterPro" id="IPR036388">
    <property type="entry name" value="WH-like_DNA-bd_sf"/>
</dbReference>